<dbReference type="InterPro" id="IPR011032">
    <property type="entry name" value="GroES-like_sf"/>
</dbReference>
<proteinExistence type="predicted"/>
<dbReference type="PANTHER" id="PTHR45348">
    <property type="entry name" value="HYPOTHETICAL OXIDOREDUCTASE (EUROFUNG)"/>
    <property type="match status" value="1"/>
</dbReference>
<feature type="domain" description="Enoyl reductase (ER)" evidence="1">
    <location>
        <begin position="15"/>
        <end position="340"/>
    </location>
</feature>
<protein>
    <recommendedName>
        <fullName evidence="1">Enoyl reductase (ER) domain-containing protein</fullName>
    </recommendedName>
</protein>
<sequence>MPAQQKALFLTAKHGDWAVGTTDIPTPGTGQLLVKIHSTALNPLDWKIQAYGLFIENYPAILGSDAAGTVEVVGEGVEGFGVGDRGFFTNSFGTYQQYALSNADVTAKIPAGMSFDEAATLPVGVATGATGLFDQHADDNAQLYPPWEDGGRGKHAGKSIVIFGGSGSVGQYTIQLAKLAGFAPLIVTASLRNADVLKALGATHVIDRTLPTDVLVEQIKHAAGAPVETVFDTVSSRDTQNEAFDILAPTGVLVTVLPDEVDAEKKNAAPGKKVVHVVANVNLPQKRTAGISLYKKLASLLEEGVIKPNHVVIVPGGLSSVPVGLEKLRNGQISAVKLVVRPQESV</sequence>
<dbReference type="InterPro" id="IPR013149">
    <property type="entry name" value="ADH-like_C"/>
</dbReference>
<dbReference type="PANTHER" id="PTHR45348:SF2">
    <property type="entry name" value="ZINC-TYPE ALCOHOL DEHYDROGENASE-LIKE PROTEIN C2E1P3.01"/>
    <property type="match status" value="1"/>
</dbReference>
<dbReference type="EMBL" id="KB445792">
    <property type="protein sequence ID" value="EMD40281.1"/>
    <property type="molecule type" value="Genomic_DNA"/>
</dbReference>
<dbReference type="InterPro" id="IPR047122">
    <property type="entry name" value="Trans-enoyl_RdTase-like"/>
</dbReference>
<dbReference type="CDD" id="cd08249">
    <property type="entry name" value="enoyl_reductase_like"/>
    <property type="match status" value="1"/>
</dbReference>
<dbReference type="GO" id="GO:0016651">
    <property type="term" value="F:oxidoreductase activity, acting on NAD(P)H"/>
    <property type="evidence" value="ECO:0007669"/>
    <property type="project" value="InterPro"/>
</dbReference>
<dbReference type="Pfam" id="PF00107">
    <property type="entry name" value="ADH_zinc_N"/>
    <property type="match status" value="1"/>
</dbReference>
<dbReference type="SUPFAM" id="SSF51735">
    <property type="entry name" value="NAD(P)-binding Rossmann-fold domains"/>
    <property type="match status" value="1"/>
</dbReference>
<dbReference type="HOGENOM" id="CLU_026673_16_5_1"/>
<dbReference type="OrthoDB" id="3233595at2759"/>
<dbReference type="InterPro" id="IPR013154">
    <property type="entry name" value="ADH-like_N"/>
</dbReference>
<name>M2RN37_CERS8</name>
<dbReference type="InterPro" id="IPR036291">
    <property type="entry name" value="NAD(P)-bd_dom_sf"/>
</dbReference>
<dbReference type="AlphaFoldDB" id="M2RN37"/>
<dbReference type="InterPro" id="IPR020843">
    <property type="entry name" value="ER"/>
</dbReference>
<accession>M2RN37</accession>
<dbReference type="Gene3D" id="3.90.180.10">
    <property type="entry name" value="Medium-chain alcohol dehydrogenases, catalytic domain"/>
    <property type="match status" value="1"/>
</dbReference>
<organism evidence="2 3">
    <name type="scientific">Ceriporiopsis subvermispora (strain B)</name>
    <name type="common">White-rot fungus</name>
    <name type="synonym">Gelatoporia subvermispora</name>
    <dbReference type="NCBI Taxonomy" id="914234"/>
    <lineage>
        <taxon>Eukaryota</taxon>
        <taxon>Fungi</taxon>
        <taxon>Dikarya</taxon>
        <taxon>Basidiomycota</taxon>
        <taxon>Agaricomycotina</taxon>
        <taxon>Agaricomycetes</taxon>
        <taxon>Polyporales</taxon>
        <taxon>Gelatoporiaceae</taxon>
        <taxon>Gelatoporia</taxon>
    </lineage>
</organism>
<dbReference type="STRING" id="914234.M2RN37"/>
<dbReference type="SUPFAM" id="SSF50129">
    <property type="entry name" value="GroES-like"/>
    <property type="match status" value="1"/>
</dbReference>
<evidence type="ECO:0000313" key="3">
    <source>
        <dbReference type="Proteomes" id="UP000016930"/>
    </source>
</evidence>
<dbReference type="Pfam" id="PF08240">
    <property type="entry name" value="ADH_N"/>
    <property type="match status" value="1"/>
</dbReference>
<evidence type="ECO:0000313" key="2">
    <source>
        <dbReference type="EMBL" id="EMD40281.1"/>
    </source>
</evidence>
<evidence type="ECO:0000259" key="1">
    <source>
        <dbReference type="SMART" id="SM00829"/>
    </source>
</evidence>
<reference evidence="2 3" key="1">
    <citation type="journal article" date="2012" name="Proc. Natl. Acad. Sci. U.S.A.">
        <title>Comparative genomics of Ceriporiopsis subvermispora and Phanerochaete chrysosporium provide insight into selective ligninolysis.</title>
        <authorList>
            <person name="Fernandez-Fueyo E."/>
            <person name="Ruiz-Duenas F.J."/>
            <person name="Ferreira P."/>
            <person name="Floudas D."/>
            <person name="Hibbett D.S."/>
            <person name="Canessa P."/>
            <person name="Larrondo L.F."/>
            <person name="James T.Y."/>
            <person name="Seelenfreund D."/>
            <person name="Lobos S."/>
            <person name="Polanco R."/>
            <person name="Tello M."/>
            <person name="Honda Y."/>
            <person name="Watanabe T."/>
            <person name="Watanabe T."/>
            <person name="Ryu J.S."/>
            <person name="Kubicek C.P."/>
            <person name="Schmoll M."/>
            <person name="Gaskell J."/>
            <person name="Hammel K.E."/>
            <person name="St John F.J."/>
            <person name="Vanden Wymelenberg A."/>
            <person name="Sabat G."/>
            <person name="Splinter BonDurant S."/>
            <person name="Syed K."/>
            <person name="Yadav J.S."/>
            <person name="Doddapaneni H."/>
            <person name="Subramanian V."/>
            <person name="Lavin J.L."/>
            <person name="Oguiza J.A."/>
            <person name="Perez G."/>
            <person name="Pisabarro A.G."/>
            <person name="Ramirez L."/>
            <person name="Santoyo F."/>
            <person name="Master E."/>
            <person name="Coutinho P.M."/>
            <person name="Henrissat B."/>
            <person name="Lombard V."/>
            <person name="Magnuson J.K."/>
            <person name="Kuees U."/>
            <person name="Hori C."/>
            <person name="Igarashi K."/>
            <person name="Samejima M."/>
            <person name="Held B.W."/>
            <person name="Barry K.W."/>
            <person name="LaButti K.M."/>
            <person name="Lapidus A."/>
            <person name="Lindquist E.A."/>
            <person name="Lucas S.M."/>
            <person name="Riley R."/>
            <person name="Salamov A.A."/>
            <person name="Hoffmeister D."/>
            <person name="Schwenk D."/>
            <person name="Hadar Y."/>
            <person name="Yarden O."/>
            <person name="de Vries R.P."/>
            <person name="Wiebenga A."/>
            <person name="Stenlid J."/>
            <person name="Eastwood D."/>
            <person name="Grigoriev I.V."/>
            <person name="Berka R.M."/>
            <person name="Blanchette R.A."/>
            <person name="Kersten P."/>
            <person name="Martinez A.T."/>
            <person name="Vicuna R."/>
            <person name="Cullen D."/>
        </authorList>
    </citation>
    <scope>NUCLEOTIDE SEQUENCE [LARGE SCALE GENOMIC DNA]</scope>
    <source>
        <strain evidence="2 3">B</strain>
    </source>
</reference>
<dbReference type="Proteomes" id="UP000016930">
    <property type="component" value="Unassembled WGS sequence"/>
</dbReference>
<gene>
    <name evidence="2" type="ORF">CERSUDRAFT_70692</name>
</gene>
<keyword evidence="3" id="KW-1185">Reference proteome</keyword>
<dbReference type="Gene3D" id="3.40.50.720">
    <property type="entry name" value="NAD(P)-binding Rossmann-like Domain"/>
    <property type="match status" value="1"/>
</dbReference>
<dbReference type="SMART" id="SM00829">
    <property type="entry name" value="PKS_ER"/>
    <property type="match status" value="1"/>
</dbReference>